<evidence type="ECO:0000313" key="2">
    <source>
        <dbReference type="EMBL" id="CDM62279.1"/>
    </source>
</evidence>
<dbReference type="Gene3D" id="3.50.50.60">
    <property type="entry name" value="FAD/NAD(P)-binding domain"/>
    <property type="match status" value="1"/>
</dbReference>
<dbReference type="EC" id="1.5.5.1" evidence="1"/>
<keyword evidence="1" id="KW-0830">Ubiquinone</keyword>
<keyword evidence="1" id="KW-0274">FAD</keyword>
<gene>
    <name evidence="2" type="ORF">LPU83_pLPU83d_0909</name>
</gene>
<keyword evidence="2" id="KW-0614">Plasmid</keyword>
<dbReference type="GO" id="GO:0046872">
    <property type="term" value="F:metal ion binding"/>
    <property type="evidence" value="ECO:0007669"/>
    <property type="project" value="UniProtKB-KW"/>
</dbReference>
<dbReference type="AlphaFoldDB" id="W6RNG2"/>
<comment type="cofactor">
    <cofactor evidence="1">
        <name>FAD</name>
        <dbReference type="ChEBI" id="CHEBI:57692"/>
    </cofactor>
</comment>
<dbReference type="EMBL" id="HG916855">
    <property type="protein sequence ID" value="CDM62279.1"/>
    <property type="molecule type" value="Genomic_DNA"/>
</dbReference>
<keyword evidence="1" id="KW-0560">Oxidoreductase</keyword>
<dbReference type="InterPro" id="IPR036188">
    <property type="entry name" value="FAD/NAD-bd_sf"/>
</dbReference>
<geneLocation type="plasmid" evidence="2 3">
    <name>pLPU83d</name>
</geneLocation>
<keyword evidence="3" id="KW-1185">Reference proteome</keyword>
<keyword evidence="1" id="KW-0408">Iron</keyword>
<dbReference type="InterPro" id="IPR040156">
    <property type="entry name" value="ETF-QO"/>
</dbReference>
<keyword evidence="1" id="KW-0813">Transport</keyword>
<proteinExistence type="predicted"/>
<dbReference type="PANTHER" id="PTHR10617:SF107">
    <property type="entry name" value="ELECTRON TRANSFER FLAVOPROTEIN-UBIQUINONE OXIDOREDUCTASE, MITOCHONDRIAL"/>
    <property type="match status" value="1"/>
</dbReference>
<name>W6RNG2_9HYPH</name>
<dbReference type="PATRIC" id="fig|348824.6.peg.6588"/>
<dbReference type="KEGG" id="rhl:LPU83_pLPU83d_0909"/>
<dbReference type="RefSeq" id="WP_024317117.1">
    <property type="nucleotide sequence ID" value="NZ_ATTO01000046.1"/>
</dbReference>
<comment type="function">
    <text evidence="1">Accepts electrons from ETF and reduces ubiquinone.</text>
</comment>
<protein>
    <recommendedName>
        <fullName evidence="1">Electron transfer flavoprotein-ubiquinone oxidoreductase</fullName>
        <shortName evidence="1">ETF-QO</shortName>
        <ecNumber evidence="1">1.5.5.1</ecNumber>
    </recommendedName>
</protein>
<accession>W6RNG2</accession>
<reference evidence="2" key="1">
    <citation type="submission" date="2013-11" db="EMBL/GenBank/DDBJ databases">
        <title>Draft genome sequence of the broad-host-range Rhizobium sp. LPU83 strain, a member of the low-genetic diversity Oregon-like Rhizobium sp. group.</title>
        <authorList>
            <person name="Wibberg D."/>
            <person name="Puehler A."/>
            <person name="Schlueter A."/>
        </authorList>
    </citation>
    <scope>NUCLEOTIDE SEQUENCE [LARGE SCALE GENOMIC DNA]</scope>
    <source>
        <strain evidence="2">LPU83</strain>
        <plasmid evidence="2">pLPU83d</plasmid>
    </source>
</reference>
<dbReference type="HOGENOM" id="CLU_2344699_0_0_5"/>
<keyword evidence="1" id="KW-0249">Electron transport</keyword>
<comment type="catalytic activity">
    <reaction evidence="1">
        <text>a ubiquinone + reduced [electron-transfer flavoprotein] = a ubiquinol + oxidized [electron-transfer flavoprotein] + H(+)</text>
        <dbReference type="Rhea" id="RHEA:24052"/>
        <dbReference type="Rhea" id="RHEA-COMP:9565"/>
        <dbReference type="Rhea" id="RHEA-COMP:9566"/>
        <dbReference type="Rhea" id="RHEA-COMP:10685"/>
        <dbReference type="Rhea" id="RHEA-COMP:10686"/>
        <dbReference type="ChEBI" id="CHEBI:15378"/>
        <dbReference type="ChEBI" id="CHEBI:16389"/>
        <dbReference type="ChEBI" id="CHEBI:17976"/>
        <dbReference type="ChEBI" id="CHEBI:57692"/>
        <dbReference type="ChEBI" id="CHEBI:58307"/>
        <dbReference type="EC" id="1.5.5.1"/>
    </reaction>
</comment>
<keyword evidence="1" id="KW-0285">Flavoprotein</keyword>
<dbReference type="GO" id="GO:0004174">
    <property type="term" value="F:electron-transferring-flavoprotein dehydrogenase activity"/>
    <property type="evidence" value="ECO:0007669"/>
    <property type="project" value="UniProtKB-UniRule"/>
</dbReference>
<comment type="cofactor">
    <cofactor evidence="1">
        <name>[4Fe-4S] cluster</name>
        <dbReference type="ChEBI" id="CHEBI:49883"/>
    </cofactor>
    <text evidence="1">Binds 1 [4Fe-4S] cluster.</text>
</comment>
<evidence type="ECO:0000256" key="1">
    <source>
        <dbReference type="RuleBase" id="RU366068"/>
    </source>
</evidence>
<dbReference type="GO" id="GO:0051539">
    <property type="term" value="F:4 iron, 4 sulfur cluster binding"/>
    <property type="evidence" value="ECO:0007669"/>
    <property type="project" value="UniProtKB-UniRule"/>
</dbReference>
<keyword evidence="1" id="KW-0411">Iron-sulfur</keyword>
<sequence length="97" mass="10140">MINTTREAIQLDVVIMGAKPAGLSATIVIKQRAIAAGQEISAVVVKKSSEVGAHILWGSAASAGARRRLRTAASLRRRPGRNLGFMRASDGITTAAD</sequence>
<keyword evidence="1" id="KW-0479">Metal-binding</keyword>
<evidence type="ECO:0000313" key="3">
    <source>
        <dbReference type="Proteomes" id="UP000019443"/>
    </source>
</evidence>
<dbReference type="PANTHER" id="PTHR10617">
    <property type="entry name" value="ELECTRON TRANSFER FLAVOPROTEIN-UBIQUINONE OXIDOREDUCTASE"/>
    <property type="match status" value="1"/>
</dbReference>
<dbReference type="Proteomes" id="UP000019443">
    <property type="component" value="Plasmid pLPU83d"/>
</dbReference>
<organism evidence="2 3">
    <name type="scientific">Rhizobium favelukesii</name>
    <dbReference type="NCBI Taxonomy" id="348824"/>
    <lineage>
        <taxon>Bacteria</taxon>
        <taxon>Pseudomonadati</taxon>
        <taxon>Pseudomonadota</taxon>
        <taxon>Alphaproteobacteria</taxon>
        <taxon>Hyphomicrobiales</taxon>
        <taxon>Rhizobiaceae</taxon>
        <taxon>Rhizobium/Agrobacterium group</taxon>
        <taxon>Rhizobium</taxon>
    </lineage>
</organism>